<dbReference type="PANTHER" id="PTHR10357">
    <property type="entry name" value="ALPHA-AMYLASE FAMILY MEMBER"/>
    <property type="match status" value="1"/>
</dbReference>
<reference evidence="5" key="1">
    <citation type="submission" date="2023-06" db="EMBL/GenBank/DDBJ databases">
        <authorList>
            <person name="Kurt Z."/>
        </authorList>
    </citation>
    <scope>NUCLEOTIDE SEQUENCE</scope>
</reference>
<dbReference type="GO" id="GO:0005975">
    <property type="term" value="P:carbohydrate metabolic process"/>
    <property type="evidence" value="ECO:0007669"/>
    <property type="project" value="InterPro"/>
</dbReference>
<keyword evidence="2" id="KW-0479">Metal-binding</keyword>
<comment type="caution">
    <text evidence="5">The sequence shown here is derived from an EMBL/GenBank/DDBJ whole genome shotgun (WGS) entry which is preliminary data.</text>
</comment>
<keyword evidence="7" id="KW-1185">Reference proteome</keyword>
<dbReference type="InterPro" id="IPR006047">
    <property type="entry name" value="GH13_cat_dom"/>
</dbReference>
<evidence type="ECO:0000313" key="7">
    <source>
        <dbReference type="Proteomes" id="UP001642409"/>
    </source>
</evidence>
<accession>A0AA86P7X2</accession>
<evidence type="ECO:0000256" key="1">
    <source>
        <dbReference type="ARBA" id="ARBA00001913"/>
    </source>
</evidence>
<protein>
    <submittedName>
        <fullName evidence="5">Alpha amylase</fullName>
    </submittedName>
    <submittedName>
        <fullName evidence="6">Alpha_amylase</fullName>
    </submittedName>
</protein>
<evidence type="ECO:0000313" key="5">
    <source>
        <dbReference type="EMBL" id="CAI9933315.1"/>
    </source>
</evidence>
<sequence>MLATLVLSFPDPKSFRKQRIYQVITDRFAGGDECIDKREYCFGNLKSMAGKLDYIKNLGYTAIWISPTIEQAEDEEVQYQGYWPSDFYKTNPMQGSDQDLKDLVAEAHKRGLLVISDVNYNKVGQCYDGDVSCIQAKYTIICKWFFHQIKVLFTLKFLRYRTTTELQLQNYIFYSHISQKAITSFVIQIYQQIIVLFCFSL</sequence>
<dbReference type="GO" id="GO:0046872">
    <property type="term" value="F:metal ion binding"/>
    <property type="evidence" value="ECO:0007669"/>
    <property type="project" value="UniProtKB-KW"/>
</dbReference>
<dbReference type="EMBL" id="CATOUU010000531">
    <property type="protein sequence ID" value="CAI9933315.1"/>
    <property type="molecule type" value="Genomic_DNA"/>
</dbReference>
<feature type="domain" description="Glycosyl hydrolase family 13 catalytic" evidence="4">
    <location>
        <begin position="22"/>
        <end position="126"/>
    </location>
</feature>
<dbReference type="SUPFAM" id="SSF51445">
    <property type="entry name" value="(Trans)glycosidases"/>
    <property type="match status" value="1"/>
</dbReference>
<evidence type="ECO:0000256" key="3">
    <source>
        <dbReference type="ARBA" id="ARBA00022729"/>
    </source>
</evidence>
<dbReference type="InterPro" id="IPR017853">
    <property type="entry name" value="GH"/>
</dbReference>
<dbReference type="EMBL" id="CAXDID020000004">
    <property type="protein sequence ID" value="CAL5973699.1"/>
    <property type="molecule type" value="Genomic_DNA"/>
</dbReference>
<evidence type="ECO:0000313" key="6">
    <source>
        <dbReference type="EMBL" id="CAL5973699.1"/>
    </source>
</evidence>
<reference evidence="6 7" key="2">
    <citation type="submission" date="2024-07" db="EMBL/GenBank/DDBJ databases">
        <authorList>
            <person name="Akdeniz Z."/>
        </authorList>
    </citation>
    <scope>NUCLEOTIDE SEQUENCE [LARGE SCALE GENOMIC DNA]</scope>
</reference>
<name>A0AA86P7X2_9EUKA</name>
<gene>
    <name evidence="5" type="ORF">HINF_LOCUS20960</name>
    <name evidence="6" type="ORF">HINF_LOCUS2506</name>
</gene>
<organism evidence="5">
    <name type="scientific">Hexamita inflata</name>
    <dbReference type="NCBI Taxonomy" id="28002"/>
    <lineage>
        <taxon>Eukaryota</taxon>
        <taxon>Metamonada</taxon>
        <taxon>Diplomonadida</taxon>
        <taxon>Hexamitidae</taxon>
        <taxon>Hexamitinae</taxon>
        <taxon>Hexamita</taxon>
    </lineage>
</organism>
<evidence type="ECO:0000256" key="2">
    <source>
        <dbReference type="ARBA" id="ARBA00022723"/>
    </source>
</evidence>
<dbReference type="Gene3D" id="3.20.20.80">
    <property type="entry name" value="Glycosidases"/>
    <property type="match status" value="1"/>
</dbReference>
<comment type="cofactor">
    <cofactor evidence="1">
        <name>Ca(2+)</name>
        <dbReference type="ChEBI" id="CHEBI:29108"/>
    </cofactor>
</comment>
<dbReference type="Proteomes" id="UP001642409">
    <property type="component" value="Unassembled WGS sequence"/>
</dbReference>
<evidence type="ECO:0000259" key="4">
    <source>
        <dbReference type="Pfam" id="PF00128"/>
    </source>
</evidence>
<dbReference type="AlphaFoldDB" id="A0AA86P7X2"/>
<dbReference type="Pfam" id="PF00128">
    <property type="entry name" value="Alpha-amylase"/>
    <property type="match status" value="1"/>
</dbReference>
<keyword evidence="3" id="KW-0732">Signal</keyword>
<proteinExistence type="predicted"/>
<dbReference type="PANTHER" id="PTHR10357:SF215">
    <property type="entry name" value="ALPHA-AMYLASE 1"/>
    <property type="match status" value="1"/>
</dbReference>